<dbReference type="EMBL" id="KY000075">
    <property type="protein sequence ID" value="ASK49682.1"/>
    <property type="molecule type" value="Genomic_DNA"/>
</dbReference>
<evidence type="ECO:0000256" key="1">
    <source>
        <dbReference type="SAM" id="MobiDB-lite"/>
    </source>
</evidence>
<dbReference type="AlphaFoldDB" id="A0A2Z2Q6M5"/>
<organism evidence="2">
    <name type="scientific">Agrobacterium vitis</name>
    <name type="common">Rhizobium vitis</name>
    <dbReference type="NCBI Taxonomy" id="373"/>
    <lineage>
        <taxon>Bacteria</taxon>
        <taxon>Pseudomonadati</taxon>
        <taxon>Pseudomonadota</taxon>
        <taxon>Alphaproteobacteria</taxon>
        <taxon>Hyphomicrobiales</taxon>
        <taxon>Rhizobiaceae</taxon>
        <taxon>Rhizobium/Agrobacterium group</taxon>
        <taxon>Agrobacterium</taxon>
    </lineage>
</organism>
<accession>A0A2Z2Q6M5</accession>
<protein>
    <submittedName>
        <fullName evidence="2">Uncharacterized protein</fullName>
    </submittedName>
</protein>
<reference evidence="2" key="1">
    <citation type="submission" date="2016-10" db="EMBL/GenBank/DDBJ databases">
        <title>Agrobacterium Ti plasmids: Classification based on T-DNA and Vir regions organization.</title>
        <authorList>
            <person name="Nabi N."/>
            <person name="Vial L."/>
            <person name="Ben Hafsa A."/>
            <person name="Chapulliot D."/>
            <person name="Berard A."/>
            <person name="Chauveau A."/>
            <person name="Le Paslier M.-C."/>
            <person name="Harzallah Skhiri F."/>
            <person name="Brunel D."/>
            <person name="Nesme X."/>
            <person name="Chaouachi M."/>
        </authorList>
    </citation>
    <scope>NUCLEOTIDE SEQUENCE</scope>
    <source>
        <strain evidence="2">CFBP2681</strain>
        <plasmid evidence="2">pTi_CFBP2681</plasmid>
    </source>
</reference>
<evidence type="ECO:0000313" key="2">
    <source>
        <dbReference type="EMBL" id="ASK49682.1"/>
    </source>
</evidence>
<sequence>MSNLPAFSCNTLARQSDRPAQTVEPTAQVDKATSQEVASSPKIFKIRRLGDKRTKRNGAIELKARVVLGSARRYVAV</sequence>
<keyword evidence="2" id="KW-0614">Plasmid</keyword>
<geneLocation type="plasmid" evidence="2">
    <name>pTi_CFBP2681</name>
</geneLocation>
<feature type="region of interest" description="Disordered" evidence="1">
    <location>
        <begin position="1"/>
        <end position="39"/>
    </location>
</feature>
<feature type="compositionally biased region" description="Polar residues" evidence="1">
    <location>
        <begin position="1"/>
        <end position="14"/>
    </location>
</feature>
<proteinExistence type="predicted"/>
<name>A0A2Z2Q6M5_AGRVI</name>